<dbReference type="OrthoDB" id="256574at2"/>
<proteinExistence type="predicted"/>
<protein>
    <submittedName>
        <fullName evidence="1">2-dehydro-3-deoxygalactonokinase</fullName>
    </submittedName>
</protein>
<dbReference type="Gene3D" id="3.30.420.300">
    <property type="entry name" value="2-keto-3-deoxy-galactonokinase, substrate binding domain"/>
    <property type="match status" value="1"/>
</dbReference>
<keyword evidence="2" id="KW-1185">Reference proteome</keyword>
<dbReference type="InterPro" id="IPR042258">
    <property type="entry name" value="DGOK_N"/>
</dbReference>
<organism evidence="1 2">
    <name type="scientific">Mesobaculum littorinae</name>
    <dbReference type="NCBI Taxonomy" id="2486419"/>
    <lineage>
        <taxon>Bacteria</taxon>
        <taxon>Pseudomonadati</taxon>
        <taxon>Pseudomonadota</taxon>
        <taxon>Alphaproteobacteria</taxon>
        <taxon>Rhodobacterales</taxon>
        <taxon>Roseobacteraceae</taxon>
        <taxon>Mesobaculum</taxon>
    </lineage>
</organism>
<dbReference type="Gene3D" id="3.30.420.310">
    <property type="entry name" value="2-keto-3-deoxy-galactonokinase, C-terminal domain"/>
    <property type="match status" value="1"/>
</dbReference>
<dbReference type="Proteomes" id="UP000285908">
    <property type="component" value="Unassembled WGS sequence"/>
</dbReference>
<dbReference type="AlphaFoldDB" id="A0A438AKB8"/>
<gene>
    <name evidence="1" type="ORF">EKE94_07325</name>
</gene>
<reference evidence="1 2" key="1">
    <citation type="submission" date="2018-11" db="EMBL/GenBank/DDBJ databases">
        <title>Mesobaculum littorinae gen. nov., sp. nov., isolated from Littorina scabra that represents a novel genus of the order Rhodobacteraceae.</title>
        <authorList>
            <person name="Li F."/>
        </authorList>
    </citation>
    <scope>NUCLEOTIDE SEQUENCE [LARGE SCALE GENOMIC DNA]</scope>
    <source>
        <strain evidence="1 2">M0103</strain>
    </source>
</reference>
<accession>A0A438AKB8</accession>
<dbReference type="GO" id="GO:0034194">
    <property type="term" value="P:D-galactonate catabolic process"/>
    <property type="evidence" value="ECO:0007669"/>
    <property type="project" value="InterPro"/>
</dbReference>
<sequence>MDGLRAWAMAEDGTVLDDRRSDLGSAALDAAGFEPALRALVWDWQLPSPCLVLACGSVGARHGWAEAPYARVPCSPLGDGLTIAPAGDGLDLRIVGGLGQDKPADVMRGEETLIAGYLAGRPDFDGVVCLPGDQTRWAHVSAGEVVSFQTAMTGELFALLASESILRLTLEPGGRDDPAFDAAVGETMSRPEALASRMFALRAEGLLNAMPPETASARLMGLLLGAELAASRPYWLGREVALVGEGDAMRLYARALEGQGVQVTVVPPDPLITAGLTAARARLKGAA</sequence>
<dbReference type="InterPro" id="IPR007729">
    <property type="entry name" value="DGOK"/>
</dbReference>
<dbReference type="Pfam" id="PF05035">
    <property type="entry name" value="DGOK"/>
    <property type="match status" value="1"/>
</dbReference>
<evidence type="ECO:0000313" key="1">
    <source>
        <dbReference type="EMBL" id="RVV99084.1"/>
    </source>
</evidence>
<dbReference type="GO" id="GO:0008671">
    <property type="term" value="F:2-dehydro-3-deoxygalactonokinase activity"/>
    <property type="evidence" value="ECO:0007669"/>
    <property type="project" value="InterPro"/>
</dbReference>
<dbReference type="InterPro" id="IPR042257">
    <property type="entry name" value="DGOK_C"/>
</dbReference>
<evidence type="ECO:0000313" key="2">
    <source>
        <dbReference type="Proteomes" id="UP000285908"/>
    </source>
</evidence>
<name>A0A438AKB8_9RHOB</name>
<keyword evidence="1" id="KW-0418">Kinase</keyword>
<comment type="caution">
    <text evidence="1">The sequence shown here is derived from an EMBL/GenBank/DDBJ whole genome shotgun (WGS) entry which is preliminary data.</text>
</comment>
<keyword evidence="1" id="KW-0808">Transferase</keyword>
<dbReference type="EMBL" id="RQXX01000002">
    <property type="protein sequence ID" value="RVV99084.1"/>
    <property type="molecule type" value="Genomic_DNA"/>
</dbReference>